<dbReference type="EMBL" id="AEPS01000002">
    <property type="protein sequence ID" value="EFU68408.1"/>
    <property type="molecule type" value="Genomic_DNA"/>
</dbReference>
<reference evidence="1 2" key="1">
    <citation type="submission" date="2010-12" db="EMBL/GenBank/DDBJ databases">
        <authorList>
            <person name="Muzny D."/>
            <person name="Qin X."/>
            <person name="Deng J."/>
            <person name="Jiang H."/>
            <person name="Liu Y."/>
            <person name="Qu J."/>
            <person name="Song X.-Z."/>
            <person name="Zhang L."/>
            <person name="Thornton R."/>
            <person name="Coyle M."/>
            <person name="Francisco L."/>
            <person name="Jackson L."/>
            <person name="Javaid M."/>
            <person name="Korchina V."/>
            <person name="Kovar C."/>
            <person name="Mata R."/>
            <person name="Mathew T."/>
            <person name="Ngo R."/>
            <person name="Nguyen L."/>
            <person name="Nguyen N."/>
            <person name="Okwuonu G."/>
            <person name="Ongeri F."/>
            <person name="Pham C."/>
            <person name="Simmons D."/>
            <person name="Wilczek-Boney K."/>
            <person name="Hale W."/>
            <person name="Jakkamsetti A."/>
            <person name="Pham P."/>
            <person name="Ruth R."/>
            <person name="San Lucas F."/>
            <person name="Warren J."/>
            <person name="Zhang J."/>
            <person name="Zhao Z."/>
            <person name="Zhou C."/>
            <person name="Zhu D."/>
            <person name="Lee S."/>
            <person name="Bess C."/>
            <person name="Blankenburg K."/>
            <person name="Forbes L."/>
            <person name="Fu Q."/>
            <person name="Gubbala S."/>
            <person name="Hirani K."/>
            <person name="Jayaseelan J.C."/>
            <person name="Lara F."/>
            <person name="Munidasa M."/>
            <person name="Palculict T."/>
            <person name="Patil S."/>
            <person name="Pu L.-L."/>
            <person name="Saada N."/>
            <person name="Tang L."/>
            <person name="Weissenberger G."/>
            <person name="Zhu Y."/>
            <person name="Hemphill L."/>
            <person name="Shang Y."/>
            <person name="Youmans B."/>
            <person name="Ayvaz T."/>
            <person name="Ross M."/>
            <person name="Santibanez J."/>
            <person name="Aqrawi P."/>
            <person name="Gross S."/>
            <person name="Joshi V."/>
            <person name="Fowler G."/>
            <person name="Nazareth L."/>
            <person name="Reid J."/>
            <person name="Worley K."/>
            <person name="Petrosino J."/>
            <person name="Highlander S."/>
            <person name="Gibbs R."/>
        </authorList>
    </citation>
    <scope>NUCLEOTIDE SEQUENCE [LARGE SCALE GENOMIC DNA]</scope>
    <source>
        <strain evidence="1 2">ATCC 33393</strain>
    </source>
</reference>
<accession>E6KVU9</accession>
<evidence type="ECO:0000313" key="1">
    <source>
        <dbReference type="EMBL" id="EFU68408.1"/>
    </source>
</evidence>
<dbReference type="AlphaFoldDB" id="E6KVU9"/>
<protein>
    <submittedName>
        <fullName evidence="1">Uncharacterized protein</fullName>
    </submittedName>
</protein>
<dbReference type="Proteomes" id="UP000032871">
    <property type="component" value="Unassembled WGS sequence"/>
</dbReference>
<evidence type="ECO:0000313" key="2">
    <source>
        <dbReference type="Proteomes" id="UP000032871"/>
    </source>
</evidence>
<gene>
    <name evidence="1" type="ORF">HMPREF9064_0281</name>
</gene>
<dbReference type="HOGENOM" id="CLU_3283743_0_0_6"/>
<organism evidence="1 2">
    <name type="scientific">Aggregatibacter segnis ATCC 33393</name>
    <dbReference type="NCBI Taxonomy" id="888057"/>
    <lineage>
        <taxon>Bacteria</taxon>
        <taxon>Pseudomonadati</taxon>
        <taxon>Pseudomonadota</taxon>
        <taxon>Gammaproteobacteria</taxon>
        <taxon>Pasteurellales</taxon>
        <taxon>Pasteurellaceae</taxon>
        <taxon>Aggregatibacter</taxon>
    </lineage>
</organism>
<sequence>MGRKVRSFLTAFLQRTKTKTVFPCFDGIPFFVYSTIISSR</sequence>
<name>E6KVU9_9PAST</name>
<keyword evidence="2" id="KW-1185">Reference proteome</keyword>
<comment type="caution">
    <text evidence="1">The sequence shown here is derived from an EMBL/GenBank/DDBJ whole genome shotgun (WGS) entry which is preliminary data.</text>
</comment>
<proteinExistence type="predicted"/>